<comment type="similarity">
    <text evidence="3">Belongs to the class-II pyridoxal-phosphate-dependent aminotransferase family. BioF subfamily.</text>
</comment>
<dbReference type="PANTHER" id="PTHR13693">
    <property type="entry name" value="CLASS II AMINOTRANSFERASE/8-AMINO-7-OXONONANOATE SYNTHASE"/>
    <property type="match status" value="1"/>
</dbReference>
<dbReference type="Proteomes" id="UP000451233">
    <property type="component" value="Unassembled WGS sequence"/>
</dbReference>
<evidence type="ECO:0000256" key="4">
    <source>
        <dbReference type="ARBA" id="ARBA00022679"/>
    </source>
</evidence>
<evidence type="ECO:0000256" key="6">
    <source>
        <dbReference type="RuleBase" id="RU003693"/>
    </source>
</evidence>
<dbReference type="InterPro" id="IPR015424">
    <property type="entry name" value="PyrdxlP-dep_Trfase"/>
</dbReference>
<dbReference type="EMBL" id="WVHS01000002">
    <property type="protein sequence ID" value="MXV15520.1"/>
    <property type="molecule type" value="Genomic_DNA"/>
</dbReference>
<evidence type="ECO:0000256" key="2">
    <source>
        <dbReference type="ARBA" id="ARBA00005189"/>
    </source>
</evidence>
<dbReference type="GO" id="GO:0009102">
    <property type="term" value="P:biotin biosynthetic process"/>
    <property type="evidence" value="ECO:0007669"/>
    <property type="project" value="TreeGrafter"/>
</dbReference>
<accession>A0A7K1XX09</accession>
<dbReference type="InterPro" id="IPR015421">
    <property type="entry name" value="PyrdxlP-dep_Trfase_major"/>
</dbReference>
<feature type="domain" description="Aminotransferase class I/classII large" evidence="7">
    <location>
        <begin position="51"/>
        <end position="382"/>
    </location>
</feature>
<dbReference type="SUPFAM" id="SSF53383">
    <property type="entry name" value="PLP-dependent transferases"/>
    <property type="match status" value="1"/>
</dbReference>
<proteinExistence type="inferred from homology"/>
<sequence length="395" mass="42992">MNIESGIVYSAAFLFLVKYSRLESITNHIKARLYQRELDNALRVLRPPASLVDFCSNDYLGFASSARLKEMVLAGLDANPGYTTGSTGSRLISGNDTFTEDLEQQIADFHQEEAGLIFNSGYAANVGLFSSLAQRGDTIITDELIHASVIDGARMSHANKYIFKHNDPGSLEEKLKVAKGRIYIAVESVYSMDGDEAPLNEIAELAEKYGAGLIVDEAHAVGIKGPGGRGCVNLHGLQNTALARVITFGKALGCHGAIVVGSRALRSYLINFARSFVYSTAAAFYTHLSVKMAYQYLQETDHQVSIEKKISLFQALSRHLPVAISDSQSAIQGIITCGNERTKGLSLKLASHGFDVRAILHPTVPAGKERLRVCLHTFNSDEEISGLINTLQNHL</sequence>
<comment type="caution">
    <text evidence="8">The sequence shown here is derived from an EMBL/GenBank/DDBJ whole genome shotgun (WGS) entry which is preliminary data.</text>
</comment>
<keyword evidence="5 6" id="KW-0663">Pyridoxal phosphate</keyword>
<dbReference type="GO" id="GO:0030170">
    <property type="term" value="F:pyridoxal phosphate binding"/>
    <property type="evidence" value="ECO:0007669"/>
    <property type="project" value="InterPro"/>
</dbReference>
<keyword evidence="9" id="KW-1185">Reference proteome</keyword>
<keyword evidence="4 8" id="KW-0808">Transferase</keyword>
<dbReference type="InterPro" id="IPR001917">
    <property type="entry name" value="Aminotrans_II_pyridoxalP_BS"/>
</dbReference>
<organism evidence="8 9">
    <name type="scientific">Hufsiella ginkgonis</name>
    <dbReference type="NCBI Taxonomy" id="2695274"/>
    <lineage>
        <taxon>Bacteria</taxon>
        <taxon>Pseudomonadati</taxon>
        <taxon>Bacteroidota</taxon>
        <taxon>Sphingobacteriia</taxon>
        <taxon>Sphingobacteriales</taxon>
        <taxon>Sphingobacteriaceae</taxon>
        <taxon>Hufsiella</taxon>
    </lineage>
</organism>
<evidence type="ECO:0000256" key="5">
    <source>
        <dbReference type="ARBA" id="ARBA00022898"/>
    </source>
</evidence>
<evidence type="ECO:0000256" key="1">
    <source>
        <dbReference type="ARBA" id="ARBA00001933"/>
    </source>
</evidence>
<evidence type="ECO:0000313" key="9">
    <source>
        <dbReference type="Proteomes" id="UP000451233"/>
    </source>
</evidence>
<dbReference type="Pfam" id="PF00155">
    <property type="entry name" value="Aminotran_1_2"/>
    <property type="match status" value="1"/>
</dbReference>
<dbReference type="PANTHER" id="PTHR13693:SF77">
    <property type="entry name" value="8-AMINO-7-OXONONANOATE SYNTHASE"/>
    <property type="match status" value="1"/>
</dbReference>
<dbReference type="GO" id="GO:0008483">
    <property type="term" value="F:transaminase activity"/>
    <property type="evidence" value="ECO:0007669"/>
    <property type="project" value="UniProtKB-KW"/>
</dbReference>
<comment type="cofactor">
    <cofactor evidence="1 6">
        <name>pyridoxal 5'-phosphate</name>
        <dbReference type="ChEBI" id="CHEBI:597326"/>
    </cofactor>
</comment>
<dbReference type="Gene3D" id="3.90.1150.10">
    <property type="entry name" value="Aspartate Aminotransferase, domain 1"/>
    <property type="match status" value="1"/>
</dbReference>
<keyword evidence="8" id="KW-0032">Aminotransferase</keyword>
<dbReference type="Gene3D" id="3.40.640.10">
    <property type="entry name" value="Type I PLP-dependent aspartate aminotransferase-like (Major domain)"/>
    <property type="match status" value="1"/>
</dbReference>
<dbReference type="InterPro" id="IPR015422">
    <property type="entry name" value="PyrdxlP-dep_Trfase_small"/>
</dbReference>
<dbReference type="InterPro" id="IPR050087">
    <property type="entry name" value="AON_synthase_class-II"/>
</dbReference>
<dbReference type="AlphaFoldDB" id="A0A7K1XX09"/>
<name>A0A7K1XX09_9SPHI</name>
<protein>
    <submittedName>
        <fullName evidence="8">Aminotransferase class I/II-fold pyridoxal phosphate-dependent enzyme</fullName>
    </submittedName>
</protein>
<comment type="pathway">
    <text evidence="2">Lipid metabolism.</text>
</comment>
<dbReference type="InterPro" id="IPR004839">
    <property type="entry name" value="Aminotransferase_I/II_large"/>
</dbReference>
<evidence type="ECO:0000256" key="3">
    <source>
        <dbReference type="ARBA" id="ARBA00010008"/>
    </source>
</evidence>
<reference evidence="8 9" key="1">
    <citation type="submission" date="2019-11" db="EMBL/GenBank/DDBJ databases">
        <title>Pedobacter sp. HMF7056 Genome sequencing and assembly.</title>
        <authorList>
            <person name="Kang H."/>
            <person name="Kim H."/>
            <person name="Joh K."/>
        </authorList>
    </citation>
    <scope>NUCLEOTIDE SEQUENCE [LARGE SCALE GENOMIC DNA]</scope>
    <source>
        <strain evidence="8 9">HMF7056</strain>
    </source>
</reference>
<evidence type="ECO:0000259" key="7">
    <source>
        <dbReference type="Pfam" id="PF00155"/>
    </source>
</evidence>
<evidence type="ECO:0000313" key="8">
    <source>
        <dbReference type="EMBL" id="MXV15520.1"/>
    </source>
</evidence>
<dbReference type="PROSITE" id="PS00599">
    <property type="entry name" value="AA_TRANSFER_CLASS_2"/>
    <property type="match status" value="1"/>
</dbReference>
<gene>
    <name evidence="8" type="ORF">GS398_09410</name>
</gene>